<organism evidence="7 8">
    <name type="scientific">Potamilus streckersoni</name>
    <dbReference type="NCBI Taxonomy" id="2493646"/>
    <lineage>
        <taxon>Eukaryota</taxon>
        <taxon>Metazoa</taxon>
        <taxon>Spiralia</taxon>
        <taxon>Lophotrochozoa</taxon>
        <taxon>Mollusca</taxon>
        <taxon>Bivalvia</taxon>
        <taxon>Autobranchia</taxon>
        <taxon>Heteroconchia</taxon>
        <taxon>Palaeoheterodonta</taxon>
        <taxon>Unionida</taxon>
        <taxon>Unionoidea</taxon>
        <taxon>Unionidae</taxon>
        <taxon>Ambleminae</taxon>
        <taxon>Lampsilini</taxon>
        <taxon>Potamilus</taxon>
    </lineage>
</organism>
<evidence type="ECO:0000256" key="2">
    <source>
        <dbReference type="ARBA" id="ARBA00022737"/>
    </source>
</evidence>
<dbReference type="PANTHER" id="PTHR23043:SF40">
    <property type="match status" value="1"/>
</dbReference>
<evidence type="ECO:0000256" key="5">
    <source>
        <dbReference type="ARBA" id="ARBA00023242"/>
    </source>
</evidence>
<dbReference type="Pfam" id="PF00989">
    <property type="entry name" value="PAS"/>
    <property type="match status" value="1"/>
</dbReference>
<reference evidence="7" key="1">
    <citation type="journal article" date="2021" name="Genome Biol. Evol.">
        <title>A High-Quality Reference Genome for a Parasitic Bivalve with Doubly Uniparental Inheritance (Bivalvia: Unionida).</title>
        <authorList>
            <person name="Smith C.H."/>
        </authorList>
    </citation>
    <scope>NUCLEOTIDE SEQUENCE</scope>
    <source>
        <strain evidence="7">CHS0354</strain>
    </source>
</reference>
<evidence type="ECO:0000256" key="1">
    <source>
        <dbReference type="ARBA" id="ARBA00004123"/>
    </source>
</evidence>
<dbReference type="InterPro" id="IPR000014">
    <property type="entry name" value="PAS"/>
</dbReference>
<dbReference type="AlphaFoldDB" id="A0AAE0VKB1"/>
<evidence type="ECO:0000256" key="3">
    <source>
        <dbReference type="ARBA" id="ARBA00023015"/>
    </source>
</evidence>
<dbReference type="InterPro" id="IPR013767">
    <property type="entry name" value="PAS_fold"/>
</dbReference>
<keyword evidence="3" id="KW-0805">Transcription regulation</keyword>
<dbReference type="InterPro" id="IPR035965">
    <property type="entry name" value="PAS-like_dom_sf"/>
</dbReference>
<accession>A0AAE0VKB1</accession>
<protein>
    <recommendedName>
        <fullName evidence="6">PAS domain-containing protein</fullName>
    </recommendedName>
</protein>
<keyword evidence="2" id="KW-0677">Repeat</keyword>
<evidence type="ECO:0000313" key="7">
    <source>
        <dbReference type="EMBL" id="KAK3580756.1"/>
    </source>
</evidence>
<dbReference type="SMART" id="SM00091">
    <property type="entry name" value="PAS"/>
    <property type="match status" value="1"/>
</dbReference>
<reference evidence="7" key="3">
    <citation type="submission" date="2023-05" db="EMBL/GenBank/DDBJ databases">
        <authorList>
            <person name="Smith C.H."/>
        </authorList>
    </citation>
    <scope>NUCLEOTIDE SEQUENCE</scope>
    <source>
        <strain evidence="7">CHS0354</strain>
        <tissue evidence="7">Mantle</tissue>
    </source>
</reference>
<keyword evidence="4" id="KW-0804">Transcription</keyword>
<dbReference type="PANTHER" id="PTHR23043">
    <property type="entry name" value="HYPOXIA-INDUCIBLE FACTOR 1 ALPHA"/>
    <property type="match status" value="1"/>
</dbReference>
<dbReference type="GO" id="GO:0000981">
    <property type="term" value="F:DNA-binding transcription factor activity, RNA polymerase II-specific"/>
    <property type="evidence" value="ECO:0007669"/>
    <property type="project" value="TreeGrafter"/>
</dbReference>
<dbReference type="Proteomes" id="UP001195483">
    <property type="component" value="Unassembled WGS sequence"/>
</dbReference>
<dbReference type="NCBIfam" id="TIGR00229">
    <property type="entry name" value="sensory_box"/>
    <property type="match status" value="1"/>
</dbReference>
<gene>
    <name evidence="7" type="ORF">CHS0354_023040</name>
</gene>
<reference evidence="7" key="2">
    <citation type="journal article" date="2021" name="Genome Biol. Evol.">
        <title>Developing a high-quality reference genome for a parasitic bivalve with doubly uniparental inheritance (Bivalvia: Unionida).</title>
        <authorList>
            <person name="Smith C.H."/>
        </authorList>
    </citation>
    <scope>NUCLEOTIDE SEQUENCE</scope>
    <source>
        <strain evidence="7">CHS0354</strain>
        <tissue evidence="7">Mantle</tissue>
    </source>
</reference>
<comment type="subcellular location">
    <subcellularLocation>
        <location evidence="1">Nucleus</location>
    </subcellularLocation>
</comment>
<dbReference type="PROSITE" id="PS50112">
    <property type="entry name" value="PAS"/>
    <property type="match status" value="1"/>
</dbReference>
<feature type="domain" description="PAS" evidence="6">
    <location>
        <begin position="18"/>
        <end position="87"/>
    </location>
</feature>
<dbReference type="GO" id="GO:0005634">
    <property type="term" value="C:nucleus"/>
    <property type="evidence" value="ECO:0007669"/>
    <property type="project" value="UniProtKB-SubCell"/>
</dbReference>
<evidence type="ECO:0000256" key="4">
    <source>
        <dbReference type="ARBA" id="ARBA00023163"/>
    </source>
</evidence>
<comment type="caution">
    <text evidence="7">The sequence shown here is derived from an EMBL/GenBank/DDBJ whole genome shotgun (WGS) entry which is preliminary data.</text>
</comment>
<name>A0AAE0VKB1_9BIVA</name>
<dbReference type="SUPFAM" id="SSF55785">
    <property type="entry name" value="PYP-like sensor domain (PAS domain)"/>
    <property type="match status" value="1"/>
</dbReference>
<sequence>MIDVSVEDEVMLNEGELLLEAFNGFVIFISKRSKKILYVSESIEQHLGLQQVSLLGMSVFDCIHPLDHKELQKQMLMKIPEKAIQGRTLILPPQSEFKGKGIIVCIDYDFFD</sequence>
<evidence type="ECO:0000259" key="6">
    <source>
        <dbReference type="PROSITE" id="PS50112"/>
    </source>
</evidence>
<dbReference type="Gene3D" id="3.30.450.20">
    <property type="entry name" value="PAS domain"/>
    <property type="match status" value="1"/>
</dbReference>
<keyword evidence="8" id="KW-1185">Reference proteome</keyword>
<dbReference type="CDD" id="cd00130">
    <property type="entry name" value="PAS"/>
    <property type="match status" value="1"/>
</dbReference>
<dbReference type="EMBL" id="JAEAOA010001395">
    <property type="protein sequence ID" value="KAK3580756.1"/>
    <property type="molecule type" value="Genomic_DNA"/>
</dbReference>
<dbReference type="GO" id="GO:0000977">
    <property type="term" value="F:RNA polymerase II transcription regulatory region sequence-specific DNA binding"/>
    <property type="evidence" value="ECO:0007669"/>
    <property type="project" value="TreeGrafter"/>
</dbReference>
<evidence type="ECO:0000313" key="8">
    <source>
        <dbReference type="Proteomes" id="UP001195483"/>
    </source>
</evidence>
<keyword evidence="5" id="KW-0539">Nucleus</keyword>
<proteinExistence type="predicted"/>